<dbReference type="InterPro" id="IPR014001">
    <property type="entry name" value="Helicase_ATP-bd"/>
</dbReference>
<dbReference type="Proteomes" id="UP000831806">
    <property type="component" value="Segment"/>
</dbReference>
<dbReference type="SMART" id="SM00487">
    <property type="entry name" value="DEXDc"/>
    <property type="match status" value="1"/>
</dbReference>
<feature type="transmembrane region" description="Helical" evidence="10">
    <location>
        <begin position="264"/>
        <end position="281"/>
    </location>
</feature>
<keyword evidence="3 13" id="KW-0696">RNA-directed RNA polymerase</keyword>
<dbReference type="InterPro" id="IPR043502">
    <property type="entry name" value="DNA/RNA_pol_sf"/>
</dbReference>
<keyword evidence="9" id="KW-0175">Coiled coil</keyword>
<dbReference type="RefSeq" id="YP_010799751.1">
    <property type="nucleotide sequence ID" value="NC_076690.1"/>
</dbReference>
<feature type="transmembrane region" description="Helical" evidence="10">
    <location>
        <begin position="146"/>
        <end position="165"/>
    </location>
</feature>
<dbReference type="EMBL" id="MK558258">
    <property type="protein sequence ID" value="QDW92697.1"/>
    <property type="molecule type" value="Genomic_RNA"/>
</dbReference>
<dbReference type="Pfam" id="PF04851">
    <property type="entry name" value="ResIII"/>
    <property type="match status" value="1"/>
</dbReference>
<dbReference type="SUPFAM" id="SSF52540">
    <property type="entry name" value="P-loop containing nucleoside triphosphate hydrolases"/>
    <property type="match status" value="1"/>
</dbReference>
<dbReference type="GO" id="GO:0003968">
    <property type="term" value="F:RNA-directed RNA polymerase activity"/>
    <property type="evidence" value="ECO:0007669"/>
    <property type="project" value="UniProtKB-KW"/>
</dbReference>
<evidence type="ECO:0000256" key="3">
    <source>
        <dbReference type="ARBA" id="ARBA00022484"/>
    </source>
</evidence>
<sequence length="1795" mass="203506">MSRILPGTFPDAVAAGKVAGLEIENPTDSDVTKFAVTLHNWLVKSLVIFSFLQVSFAFFCCVTFFNYSSYILVVWFCTKWWFVMLGAFLPFMSFVFYWYVRVVGSLWNVDAARIGIQHTWFLSWFYSLGYKAYALESRHVLVPSDWHSFFSIIAHFFYVVLFPLTRAWKYLQEKRGVPVVDALMIVPGDYYTVLNRLPGGSFDWDTTLPLMFINDPEEAKSETFIRLWDDEVVDKLSKSKPFAMLSIIMCRFWAIFSLSTLDVLVLPVWFGLFIVGFFYMCSKIIIGRFFLGLWKLLLAWFFMFWFVVFTPVSFWEPLLLGFMQFIQPALSTIIRAILFLLSPFNLYKKKVFLKLIASAGFMWCFNCFVWVRHEHRRRAGRGRGDIFATKTRMQARFTAMWINVQRVVADISLPSYIRSAQVPFGKESIEKTLQTLEDLGWPVNVRTRAFSGIPEDAEFPGWEMTGITFDQGMRKLMTFVDKELEQAEIQNEMVYKRSESYQSLANELRATSRYFKVVDYKFADLQVDDVWALVGEIFSDSRLTPFKTVIRRWEKKYGLGAFFRKPSKDGSRDVKLKRKDFIEKIGRRDFEKLWARTFTVAQTMNMPAAVSVKAEALPPKKWMADKVRTVIGAPLTHYITSTVFNYAPNHNFRPFSTPIKVGLPLSGFGMSHVYSRHSLKDFHFAGDCSEFDSTISGRILEIVQGVRKKGFTHHRDYKRICDLIDYEYKLIQNQPLALTSRGAVYNKGTGLTTGHSSTSMDNSIAMVSLYLMAWKQLTGLSAHDFRHHVELSVYGDDNLISWSRDAPPTWTFPNIQAAMAQWGVTMNLEGKGELDTLEFLSKYARKPTQVDRAELKEFGVRVPDWIVFHNPSKLVGKLKAPVKTKDKVQQAIRLKGYLLLCAHNRKLYDEIIATINLKVQLIRKTNPTYKLAVPSYEQVLKMWYEPSDKPTSAVSKAFLEDLELDPADDNGELLEYGSVTIIDAFLSALSRITDIVNPDVYNSSFTNFIQRPLLPYTLWAVRFIREANFANNSRHVAQLLNKSCYQWLSSEVEIPMGEDPRTATARLIKHWVFVSFMAPAGGVLQSKTLVWIDKKIADFKFLVTGYITLSVRRLDVPFWNIFLCSILGSLPEPELPDWRELPYMRAFMEIDIGSSVDSALAVATNSFFASTPPSFAATIHSIRSLKKGDIFWLQAATGTGKTTTFIKSLASAGLGFSKIIVVVPRSLIVKGVVPYMRETSVHSIGGYTQGADDLLAPDAFIQYVTPMELELHRHWLSPQHLIILDEAHVSEPLYEYAKCLIKKYAPFSIWMTATPPDNVEPNAVLKIANVWTIETFRCTDFFADSSYKGVATMVANATKYDESMLAYVAFCSIFLDNASPLAKSLIFVNTRAEGFAVEERLRGTHVNGSVVFISSGSTYIPPTARIIITTSVSDVGVTIPDVDHVISPDVIIEVRPSTITGQNHPVRYRAPSQLMTQRRGRTGRTNNGKFIIFNCQGGDVYESWPAIGLIVNVVNSGVSMDSIIDVAPNWLVDANKGGPISDGFLSRLRDSWLAAKREKLDALETLMTNHTLAMPVIPPSVQALYDRGRKMVEYELPEYWRPTTTDNIQATSKWSVSNAVGGAIVNLIPLAAKGEVYRWSEGSSLSAVSRLGILKTIEEPLANIAEARDKAKATLDKLVAMRDKAANNLALLERRVDSAVHDFATASIQYSTVGSGTQAGLNVSDNLFEMWPKVIARRQWVTDFEADIKTSKLAKKYPQYFKKGSTYEQLVADKPALKAFQKYISDYIEDVPIDF</sequence>
<evidence type="ECO:0000256" key="8">
    <source>
        <dbReference type="ARBA" id="ARBA00022953"/>
    </source>
</evidence>
<evidence type="ECO:0000256" key="7">
    <source>
        <dbReference type="ARBA" id="ARBA00022844"/>
    </source>
</evidence>
<dbReference type="GeneID" id="80538179"/>
<feature type="transmembrane region" description="Helical" evidence="10">
    <location>
        <begin position="80"/>
        <end position="100"/>
    </location>
</feature>
<protein>
    <submittedName>
        <fullName evidence="13">RNA-dependent RNA polymerase</fullName>
    </submittedName>
</protein>
<dbReference type="Gene3D" id="3.30.70.270">
    <property type="match status" value="1"/>
</dbReference>
<feature type="transmembrane region" description="Helical" evidence="10">
    <location>
        <begin position="46"/>
        <end position="68"/>
    </location>
</feature>
<keyword evidence="10" id="KW-0812">Transmembrane</keyword>
<feature type="transmembrane region" description="Helical" evidence="10">
    <location>
        <begin position="352"/>
        <end position="371"/>
    </location>
</feature>
<feature type="domain" description="RdRp catalytic" evidence="11">
    <location>
        <begin position="681"/>
        <end position="810"/>
    </location>
</feature>
<evidence type="ECO:0000256" key="4">
    <source>
        <dbReference type="ARBA" id="ARBA00022679"/>
    </source>
</evidence>
<keyword evidence="6" id="KW-0547">Nucleotide-binding</keyword>
<keyword evidence="7" id="KW-0946">Virion</keyword>
<feature type="domain" description="Helicase ATP-binding" evidence="12">
    <location>
        <begin position="1182"/>
        <end position="1333"/>
    </location>
</feature>
<dbReference type="PROSITE" id="PS51192">
    <property type="entry name" value="HELICASE_ATP_BIND_1"/>
    <property type="match status" value="1"/>
</dbReference>
<feature type="transmembrane region" description="Helical" evidence="10">
    <location>
        <begin position="293"/>
        <end position="312"/>
    </location>
</feature>
<dbReference type="InterPro" id="IPR027417">
    <property type="entry name" value="P-loop_NTPase"/>
</dbReference>
<dbReference type="InterPro" id="IPR043128">
    <property type="entry name" value="Rev_trsase/Diguanyl_cyclase"/>
</dbReference>
<keyword evidence="10" id="KW-0472">Membrane</keyword>
<keyword evidence="4" id="KW-0808">Transferase</keyword>
<evidence type="ECO:0000313" key="13">
    <source>
        <dbReference type="EMBL" id="QDW92697.1"/>
    </source>
</evidence>
<evidence type="ECO:0000256" key="10">
    <source>
        <dbReference type="SAM" id="Phobius"/>
    </source>
</evidence>
<proteinExistence type="predicted"/>
<evidence type="ECO:0000256" key="1">
    <source>
        <dbReference type="ARBA" id="ARBA00004328"/>
    </source>
</evidence>
<feature type="transmembrane region" description="Helical" evidence="10">
    <location>
        <begin position="318"/>
        <end position="340"/>
    </location>
</feature>
<dbReference type="InterPro" id="IPR006935">
    <property type="entry name" value="Helicase/UvrB_N"/>
</dbReference>
<feature type="transmembrane region" description="Helical" evidence="10">
    <location>
        <begin position="242"/>
        <end position="258"/>
    </location>
</feature>
<evidence type="ECO:0000256" key="2">
    <source>
        <dbReference type="ARBA" id="ARBA00004340"/>
    </source>
</evidence>
<dbReference type="Pfam" id="PF00680">
    <property type="entry name" value="RdRP_1"/>
    <property type="match status" value="1"/>
</dbReference>
<evidence type="ECO:0000256" key="5">
    <source>
        <dbReference type="ARBA" id="ARBA00022695"/>
    </source>
</evidence>
<reference evidence="13 14" key="1">
    <citation type="journal article" date="2019" name="Front. Cell. Infect. Microbiol.">
        <title>Extreme Diversity of Mycoviruses Present in Isolates of Rhizoctonia solani AG2-2 LP From Zoysia japonica From Brazil.</title>
        <authorList>
            <person name="Picarelli M.A.S.C."/>
            <person name="Forgia M."/>
            <person name="Rivas E.B."/>
            <person name="Nerva L."/>
            <person name="Chiapello M."/>
            <person name="Turina M."/>
            <person name="Colariccio A."/>
        </authorList>
    </citation>
    <scope>NUCLEOTIDE SEQUENCE [LARGE SCALE GENOMIC DNA]</scope>
    <source>
        <strain evidence="13">BR19</strain>
    </source>
</reference>
<keyword evidence="14" id="KW-1185">Reference proteome</keyword>
<dbReference type="InterPro" id="IPR007094">
    <property type="entry name" value="RNA-dir_pol_PSvirus"/>
</dbReference>
<accession>A0ABX5Y3X7</accession>
<keyword evidence="8" id="KW-0693">Viral RNA replication</keyword>
<keyword evidence="5" id="KW-0548">Nucleotidyltransferase</keyword>
<dbReference type="InterPro" id="IPR001205">
    <property type="entry name" value="RNA-dir_pol_C"/>
</dbReference>
<evidence type="ECO:0000256" key="6">
    <source>
        <dbReference type="ARBA" id="ARBA00022741"/>
    </source>
</evidence>
<organism evidence="13 14">
    <name type="scientific">Rhizoctonia solani fusarivirus 3</name>
    <dbReference type="NCBI Taxonomy" id="2599955"/>
    <lineage>
        <taxon>Viruses</taxon>
        <taxon>Riboviria</taxon>
        <taxon>Orthornavirae</taxon>
        <taxon>Pisuviricota</taxon>
        <taxon>Duplopiviricetes</taxon>
        <taxon>Durnavirales</taxon>
        <taxon>Fusariviridae</taxon>
        <taxon>Alphafusarivirus</taxon>
        <taxon>Alphafusarivirus rhizoctoniae</taxon>
    </lineage>
</organism>
<dbReference type="Gene3D" id="3.40.50.300">
    <property type="entry name" value="P-loop containing nucleotide triphosphate hydrolases"/>
    <property type="match status" value="2"/>
</dbReference>
<feature type="coiled-coil region" evidence="9">
    <location>
        <begin position="1664"/>
        <end position="1702"/>
    </location>
</feature>
<evidence type="ECO:0000259" key="12">
    <source>
        <dbReference type="PROSITE" id="PS51192"/>
    </source>
</evidence>
<dbReference type="SUPFAM" id="SSF56672">
    <property type="entry name" value="DNA/RNA polymerases"/>
    <property type="match status" value="1"/>
</dbReference>
<evidence type="ECO:0000259" key="11">
    <source>
        <dbReference type="PROSITE" id="PS50507"/>
    </source>
</evidence>
<name>A0ABX5Y3X7_9VIRU</name>
<evidence type="ECO:0000313" key="14">
    <source>
        <dbReference type="Proteomes" id="UP000831806"/>
    </source>
</evidence>
<evidence type="ECO:0000256" key="9">
    <source>
        <dbReference type="SAM" id="Coils"/>
    </source>
</evidence>
<keyword evidence="10" id="KW-1133">Transmembrane helix</keyword>
<dbReference type="PROSITE" id="PS50507">
    <property type="entry name" value="RDRP_SSRNA_POS"/>
    <property type="match status" value="1"/>
</dbReference>
<comment type="subcellular location">
    <subcellularLocation>
        <location evidence="2">Host cell</location>
    </subcellularLocation>
    <subcellularLocation>
        <location evidence="1">Virion</location>
    </subcellularLocation>
</comment>